<dbReference type="GeneID" id="83731719"/>
<feature type="region of interest" description="Disordered" evidence="5">
    <location>
        <begin position="158"/>
        <end position="230"/>
    </location>
</feature>
<accession>B6WSS8</accession>
<dbReference type="InterPro" id="IPR006480">
    <property type="entry name" value="Phage_holin_4_1"/>
</dbReference>
<evidence type="ECO:0000256" key="4">
    <source>
        <dbReference type="ARBA" id="ARBA00023136"/>
    </source>
</evidence>
<evidence type="ECO:0000313" key="8">
    <source>
        <dbReference type="Proteomes" id="UP000003676"/>
    </source>
</evidence>
<keyword evidence="2 6" id="KW-0812">Transmembrane</keyword>
<dbReference type="RefSeq" id="WP_006005596.1">
    <property type="nucleotide sequence ID" value="NZ_DS996355.1"/>
</dbReference>
<dbReference type="eggNOG" id="COG4824">
    <property type="taxonomic scope" value="Bacteria"/>
</dbReference>
<comment type="subcellular location">
    <subcellularLocation>
        <location evidence="1">Membrane</location>
        <topology evidence="1">Multi-pass membrane protein</topology>
    </subcellularLocation>
</comment>
<evidence type="ECO:0000256" key="3">
    <source>
        <dbReference type="ARBA" id="ARBA00022989"/>
    </source>
</evidence>
<dbReference type="OrthoDB" id="9916419at2"/>
<evidence type="ECO:0000256" key="6">
    <source>
        <dbReference type="SAM" id="Phobius"/>
    </source>
</evidence>
<feature type="transmembrane region" description="Helical" evidence="6">
    <location>
        <begin position="73"/>
        <end position="92"/>
    </location>
</feature>
<reference evidence="7 8" key="1">
    <citation type="submission" date="2008-10" db="EMBL/GenBank/DDBJ databases">
        <title>Draft genome sequence of Desulvovibrio piger (ATCC 29098).</title>
        <authorList>
            <person name="Sudarsanam P."/>
            <person name="Ley R."/>
            <person name="Guruge J."/>
            <person name="Turnbaugh P.J."/>
            <person name="Mahowald M."/>
            <person name="Liep D."/>
            <person name="Gordon J."/>
        </authorList>
    </citation>
    <scope>NUCLEOTIDE SEQUENCE [LARGE SCALE GENOMIC DNA]</scope>
    <source>
        <strain evidence="7 8">ATCC 29098</strain>
    </source>
</reference>
<dbReference type="GO" id="GO:0016020">
    <property type="term" value="C:membrane"/>
    <property type="evidence" value="ECO:0007669"/>
    <property type="project" value="UniProtKB-SubCell"/>
</dbReference>
<dbReference type="Proteomes" id="UP000003676">
    <property type="component" value="Unassembled WGS sequence"/>
</dbReference>
<feature type="transmembrane region" description="Helical" evidence="6">
    <location>
        <begin position="25"/>
        <end position="52"/>
    </location>
</feature>
<reference evidence="7 8" key="2">
    <citation type="submission" date="2008-10" db="EMBL/GenBank/DDBJ databases">
        <authorList>
            <person name="Fulton L."/>
            <person name="Clifton S."/>
            <person name="Fulton B."/>
            <person name="Xu J."/>
            <person name="Minx P."/>
            <person name="Pepin K.H."/>
            <person name="Johnson M."/>
            <person name="Bhonagiri V."/>
            <person name="Nash W.E."/>
            <person name="Mardis E.R."/>
            <person name="Wilson R.K."/>
        </authorList>
    </citation>
    <scope>NUCLEOTIDE SEQUENCE [LARGE SCALE GENOMIC DNA]</scope>
    <source>
        <strain evidence="7 8">ATCC 29098</strain>
    </source>
</reference>
<feature type="compositionally biased region" description="Basic and acidic residues" evidence="5">
    <location>
        <begin position="158"/>
        <end position="171"/>
    </location>
</feature>
<dbReference type="AlphaFoldDB" id="B6WSS8"/>
<protein>
    <submittedName>
        <fullName evidence="7">Toxin secretion/phage lysis holin</fullName>
    </submittedName>
</protein>
<comment type="caution">
    <text evidence="7">The sequence shown here is derived from an EMBL/GenBank/DDBJ whole genome shotgun (WGS) entry which is preliminary data.</text>
</comment>
<evidence type="ECO:0000256" key="2">
    <source>
        <dbReference type="ARBA" id="ARBA00022692"/>
    </source>
</evidence>
<proteinExistence type="predicted"/>
<gene>
    <name evidence="7" type="ORF">DESPIG_01130</name>
</gene>
<evidence type="ECO:0000256" key="1">
    <source>
        <dbReference type="ARBA" id="ARBA00004141"/>
    </source>
</evidence>
<evidence type="ECO:0000256" key="5">
    <source>
        <dbReference type="SAM" id="MobiDB-lite"/>
    </source>
</evidence>
<keyword evidence="4 6" id="KW-0472">Membrane</keyword>
<evidence type="ECO:0000313" key="7">
    <source>
        <dbReference type="EMBL" id="EEB33840.1"/>
    </source>
</evidence>
<feature type="transmembrane region" description="Helical" evidence="6">
    <location>
        <begin position="112"/>
        <end position="143"/>
    </location>
</feature>
<sequence>MNDINWLHAIHYYCDRLLELWPGKVALGTALAAILTALGIDHVLFGVLLASVMGEMLTRIIVHCKRGKSLCRGLHHGLVRYSCYFFFLLMAVGVDISLRRALGFALPVTDVFMAYLVLTDCASIIGHLVWLGVPVPPLLVVLVTGGRTRLEKTVEDAVEGRRPRPPYRDDFAPPFRSGQPLDDLFMDTPQAPHREPRPCPPPRPCAPGRDDALMPHTGGDGGHTDCGGGE</sequence>
<dbReference type="HOGENOM" id="CLU_1203249_0_0_7"/>
<organism evidence="7 8">
    <name type="scientific">Desulfovibrio piger ATCC 29098</name>
    <dbReference type="NCBI Taxonomy" id="411464"/>
    <lineage>
        <taxon>Bacteria</taxon>
        <taxon>Pseudomonadati</taxon>
        <taxon>Thermodesulfobacteriota</taxon>
        <taxon>Desulfovibrionia</taxon>
        <taxon>Desulfovibrionales</taxon>
        <taxon>Desulfovibrionaceae</taxon>
        <taxon>Desulfovibrio</taxon>
    </lineage>
</organism>
<feature type="compositionally biased region" description="Gly residues" evidence="5">
    <location>
        <begin position="218"/>
        <end position="230"/>
    </location>
</feature>
<name>B6WSS8_9BACT</name>
<dbReference type="EMBL" id="ABXU01000029">
    <property type="protein sequence ID" value="EEB33840.1"/>
    <property type="molecule type" value="Genomic_DNA"/>
</dbReference>
<keyword evidence="3 6" id="KW-1133">Transmembrane helix</keyword>
<dbReference type="Pfam" id="PF05105">
    <property type="entry name" value="Phage_holin_4_1"/>
    <property type="match status" value="1"/>
</dbReference>